<sequence>MITDAAAGKGIDKVSPVGQRARIAVLRRGDNGFRTGLFPIAAGEAGAGEKADAVRFAAIAGLRRAIALRSIARQRIMPPLPGDSVGAAEQLLMNGDPAAAAGTDNHPEDGGSSGAGAIHRLRKGEAVGIVCHPHRLAKLLHDIPAQIVTVKHQAVAVFNASALRIDSPGQADPRGERLRADRANIGNQGQQLTHKGVIALFVGRPAQALDAFARRVQQYGFHFGAANIYSKM</sequence>
<dbReference type="Proteomes" id="UP000655094">
    <property type="component" value="Unassembled WGS sequence"/>
</dbReference>
<name>A0A919LZH5_KLEPN</name>
<protein>
    <submittedName>
        <fullName evidence="2">Uncharacterized protein</fullName>
    </submittedName>
</protein>
<evidence type="ECO:0000313" key="3">
    <source>
        <dbReference type="Proteomes" id="UP000655094"/>
    </source>
</evidence>
<accession>A0A919LZH5</accession>
<dbReference type="EMBL" id="BNFF01000002">
    <property type="protein sequence ID" value="GHK58045.1"/>
    <property type="molecule type" value="Genomic_DNA"/>
</dbReference>
<gene>
    <name evidence="2" type="ORF">KPZU09_77810</name>
</gene>
<reference evidence="2" key="1">
    <citation type="submission" date="2020-10" db="EMBL/GenBank/DDBJ databases">
        <title>Genome Sequence of ESBL Producing Zambian Clinical Strains.</title>
        <authorList>
            <person name="Shawa M."/>
            <person name="Furuta Y."/>
            <person name="Simbotwe M."/>
            <person name="Mulenga E."/>
            <person name="Mubanga M."/>
            <person name="Mulenga G."/>
            <person name="Kaile C."/>
            <person name="Zorigt T."/>
            <person name="Hang'ombe B."/>
            <person name="Higashi H."/>
        </authorList>
    </citation>
    <scope>NUCLEOTIDE SEQUENCE</scope>
    <source>
        <strain evidence="2">Zam_UTH_09</strain>
    </source>
</reference>
<feature type="region of interest" description="Disordered" evidence="1">
    <location>
        <begin position="97"/>
        <end position="116"/>
    </location>
</feature>
<proteinExistence type="predicted"/>
<organism evidence="2 3">
    <name type="scientific">Klebsiella pneumoniae</name>
    <dbReference type="NCBI Taxonomy" id="573"/>
    <lineage>
        <taxon>Bacteria</taxon>
        <taxon>Pseudomonadati</taxon>
        <taxon>Pseudomonadota</taxon>
        <taxon>Gammaproteobacteria</taxon>
        <taxon>Enterobacterales</taxon>
        <taxon>Enterobacteriaceae</taxon>
        <taxon>Klebsiella/Raoultella group</taxon>
        <taxon>Klebsiella</taxon>
        <taxon>Klebsiella pneumoniae complex</taxon>
    </lineage>
</organism>
<evidence type="ECO:0000256" key="1">
    <source>
        <dbReference type="SAM" id="MobiDB-lite"/>
    </source>
</evidence>
<dbReference type="AlphaFoldDB" id="A0A919LZH5"/>
<comment type="caution">
    <text evidence="2">The sequence shown here is derived from an EMBL/GenBank/DDBJ whole genome shotgun (WGS) entry which is preliminary data.</text>
</comment>
<evidence type="ECO:0000313" key="2">
    <source>
        <dbReference type="EMBL" id="GHK58045.1"/>
    </source>
</evidence>